<reference evidence="1 2" key="1">
    <citation type="submission" date="2024-04" db="EMBL/GenBank/DDBJ databases">
        <title>genome sequences of Mucor flavus KT1a and Helicostylum pulchrum KT1b strains isolated from the surface of a dry-aged beef.</title>
        <authorList>
            <person name="Toyotome T."/>
            <person name="Hosono M."/>
            <person name="Torimaru M."/>
            <person name="Fukuda K."/>
            <person name="Mikami N."/>
        </authorList>
    </citation>
    <scope>NUCLEOTIDE SEQUENCE [LARGE SCALE GENOMIC DNA]</scope>
    <source>
        <strain evidence="1 2">KT1a</strain>
    </source>
</reference>
<evidence type="ECO:0000313" key="1">
    <source>
        <dbReference type="EMBL" id="GAA5816586.1"/>
    </source>
</evidence>
<organism evidence="1 2">
    <name type="scientific">Mucor flavus</name>
    <dbReference type="NCBI Taxonomy" id="439312"/>
    <lineage>
        <taxon>Eukaryota</taxon>
        <taxon>Fungi</taxon>
        <taxon>Fungi incertae sedis</taxon>
        <taxon>Mucoromycota</taxon>
        <taxon>Mucoromycotina</taxon>
        <taxon>Mucoromycetes</taxon>
        <taxon>Mucorales</taxon>
        <taxon>Mucorineae</taxon>
        <taxon>Mucoraceae</taxon>
        <taxon>Mucor</taxon>
    </lineage>
</organism>
<sequence>MFMISTFSYLLQPVAFSKDYNLLCSRVQQRSLENTPDGCRLLIHTTRHFSKMERTKSLYKMLATDLLFCSVEALLLLLTAQDQHIVSESQFALRDCIEDIGRINKIQIDQLPEESSTIGSIHKNFVDTTSFDFKYCNRYTHPWYALMYDVTKYIARIE</sequence>
<keyword evidence="2" id="KW-1185">Reference proteome</keyword>
<gene>
    <name evidence="1" type="ORF">MFLAVUS_010116</name>
</gene>
<protein>
    <submittedName>
        <fullName evidence="1">Uncharacterized protein</fullName>
    </submittedName>
</protein>
<accession>A0ABP9ZBY0</accession>
<proteinExistence type="predicted"/>
<comment type="caution">
    <text evidence="1">The sequence shown here is derived from an EMBL/GenBank/DDBJ whole genome shotgun (WGS) entry which is preliminary data.</text>
</comment>
<dbReference type="Proteomes" id="UP001473302">
    <property type="component" value="Unassembled WGS sequence"/>
</dbReference>
<evidence type="ECO:0000313" key="2">
    <source>
        <dbReference type="Proteomes" id="UP001473302"/>
    </source>
</evidence>
<dbReference type="EMBL" id="BAABUK010000033">
    <property type="protein sequence ID" value="GAA5816586.1"/>
    <property type="molecule type" value="Genomic_DNA"/>
</dbReference>
<name>A0ABP9ZBY0_9FUNG</name>